<keyword evidence="16" id="KW-1185">Reference proteome</keyword>
<evidence type="ECO:0000256" key="3">
    <source>
        <dbReference type="ARBA" id="ARBA00011738"/>
    </source>
</evidence>
<dbReference type="PROSITE" id="PS51257">
    <property type="entry name" value="PROKAR_LIPOPROTEIN"/>
    <property type="match status" value="1"/>
</dbReference>
<dbReference type="STRING" id="525918.SAMN05660964_03269"/>
<reference evidence="15 16" key="1">
    <citation type="submission" date="2016-10" db="EMBL/GenBank/DDBJ databases">
        <authorList>
            <person name="de Groot N.N."/>
        </authorList>
    </citation>
    <scope>NUCLEOTIDE SEQUENCE [LARGE SCALE GENOMIC DNA]</scope>
    <source>
        <strain evidence="15 16">DSM 21228</strain>
    </source>
</reference>
<evidence type="ECO:0000256" key="1">
    <source>
        <dbReference type="ARBA" id="ARBA00004459"/>
    </source>
</evidence>
<evidence type="ECO:0000256" key="7">
    <source>
        <dbReference type="ARBA" id="ARBA00023139"/>
    </source>
</evidence>
<comment type="function">
    <text evidence="10 12">Involved in the storage or transport of lipids necessary for membrane maintenance under stressful conditions. Displays a binding preference for lysophospholipids.</text>
</comment>
<organism evidence="15 16">
    <name type="scientific">Thiothrix caldifontis</name>
    <dbReference type="NCBI Taxonomy" id="525918"/>
    <lineage>
        <taxon>Bacteria</taxon>
        <taxon>Pseudomonadati</taxon>
        <taxon>Pseudomonadota</taxon>
        <taxon>Gammaproteobacteria</taxon>
        <taxon>Thiotrichales</taxon>
        <taxon>Thiotrichaceae</taxon>
        <taxon>Thiothrix</taxon>
    </lineage>
</organism>
<dbReference type="OrthoDB" id="9793905at2"/>
<evidence type="ECO:0000256" key="11">
    <source>
        <dbReference type="ARBA" id="ARBA00071217"/>
    </source>
</evidence>
<dbReference type="GO" id="GO:0006950">
    <property type="term" value="P:response to stress"/>
    <property type="evidence" value="ECO:0007669"/>
    <property type="project" value="UniProtKB-ARBA"/>
</dbReference>
<sequence length="177" mass="20261">MKRFLQLWMMVMMTMWLSACATSVPEGITPVTGFNVERYLGKWYEIARLDHSSERGLEQVTAEYSQRDDGDIRVLNRGFNTKTQAFEEAEGRAKFVGKPDVGQLKVSFFGPFYGGYNIVELDSNYQYVMIAGNDRDYLWILSRTPQLDPAIQQRLLAKAQSLGFATDKLILVKQNQL</sequence>
<dbReference type="PROSITE" id="PS00213">
    <property type="entry name" value="LIPOCALIN"/>
    <property type="match status" value="1"/>
</dbReference>
<dbReference type="InterPro" id="IPR000566">
    <property type="entry name" value="Lipocln_cytosolic_FA-bd_dom"/>
</dbReference>
<dbReference type="CDD" id="cd19438">
    <property type="entry name" value="lipocalin_Blc-like"/>
    <property type="match status" value="1"/>
</dbReference>
<evidence type="ECO:0000256" key="12">
    <source>
        <dbReference type="PIRNR" id="PIRNR036893"/>
    </source>
</evidence>
<feature type="signal peptide" evidence="12">
    <location>
        <begin position="1"/>
        <end position="21"/>
    </location>
</feature>
<proteinExistence type="inferred from homology"/>
<feature type="chain" id="PRO_5013435240" description="Outer membrane lipoprotein Blc" evidence="12">
    <location>
        <begin position="22"/>
        <end position="177"/>
    </location>
</feature>
<feature type="lipid moiety-binding region" description="S-diacylglycerol cysteine" evidence="13">
    <location>
        <position position="20"/>
    </location>
</feature>
<feature type="domain" description="Lipocalin/cytosolic fatty-acid binding" evidence="14">
    <location>
        <begin position="35"/>
        <end position="174"/>
    </location>
</feature>
<dbReference type="PIRSF" id="PIRSF036893">
    <property type="entry name" value="Lipocalin_ApoD"/>
    <property type="match status" value="1"/>
</dbReference>
<evidence type="ECO:0000256" key="5">
    <source>
        <dbReference type="ARBA" id="ARBA00023121"/>
    </source>
</evidence>
<keyword evidence="9 12" id="KW-0449">Lipoprotein</keyword>
<dbReference type="GO" id="GO:0009279">
    <property type="term" value="C:cell outer membrane"/>
    <property type="evidence" value="ECO:0007669"/>
    <property type="project" value="UniProtKB-SubCell"/>
</dbReference>
<evidence type="ECO:0000256" key="4">
    <source>
        <dbReference type="ARBA" id="ARBA00022729"/>
    </source>
</evidence>
<dbReference type="EMBL" id="FNQP01000027">
    <property type="protein sequence ID" value="SEB04262.1"/>
    <property type="molecule type" value="Genomic_DNA"/>
</dbReference>
<keyword evidence="4 12" id="KW-0732">Signal</keyword>
<dbReference type="RefSeq" id="WP_093070332.1">
    <property type="nucleotide sequence ID" value="NZ_FNQP01000027.1"/>
</dbReference>
<comment type="similarity">
    <text evidence="2 12">Belongs to the calycin superfamily. Lipocalin family.</text>
</comment>
<comment type="subunit">
    <text evidence="3 12">Homodimer.</text>
</comment>
<comment type="subcellular location">
    <subcellularLocation>
        <location evidence="1">Cell outer membrane</location>
        <topology evidence="1">Lipid-anchor</topology>
    </subcellularLocation>
</comment>
<name>A0A1H4G6F7_9GAMM</name>
<evidence type="ECO:0000313" key="16">
    <source>
        <dbReference type="Proteomes" id="UP000199397"/>
    </source>
</evidence>
<keyword evidence="5 12" id="KW-0446">Lipid-binding</keyword>
<accession>A0A1H4G6F7</accession>
<dbReference type="PANTHER" id="PTHR10612:SF34">
    <property type="entry name" value="APOLIPOPROTEIN D"/>
    <property type="match status" value="1"/>
</dbReference>
<evidence type="ECO:0000256" key="9">
    <source>
        <dbReference type="ARBA" id="ARBA00023288"/>
    </source>
</evidence>
<protein>
    <recommendedName>
        <fullName evidence="11 12">Outer membrane lipoprotein Blc</fullName>
    </recommendedName>
</protein>
<evidence type="ECO:0000259" key="14">
    <source>
        <dbReference type="Pfam" id="PF08212"/>
    </source>
</evidence>
<dbReference type="InterPro" id="IPR002446">
    <property type="entry name" value="Lipocalin_bac"/>
</dbReference>
<evidence type="ECO:0000313" key="15">
    <source>
        <dbReference type="EMBL" id="SEB04262.1"/>
    </source>
</evidence>
<keyword evidence="8 12" id="KW-0998">Cell outer membrane</keyword>
<dbReference type="SUPFAM" id="SSF50814">
    <property type="entry name" value="Lipocalins"/>
    <property type="match status" value="1"/>
</dbReference>
<keyword evidence="7 13" id="KW-0564">Palmitate</keyword>
<evidence type="ECO:0000256" key="8">
    <source>
        <dbReference type="ARBA" id="ARBA00023237"/>
    </source>
</evidence>
<dbReference type="PRINTS" id="PR01171">
    <property type="entry name" value="BCTLIPOCALIN"/>
</dbReference>
<dbReference type="Proteomes" id="UP000199397">
    <property type="component" value="Unassembled WGS sequence"/>
</dbReference>
<dbReference type="FunFam" id="2.40.128.20:FF:000002">
    <property type="entry name" value="Outer membrane lipoprotein Blc"/>
    <property type="match status" value="1"/>
</dbReference>
<dbReference type="AlphaFoldDB" id="A0A1H4G6F7"/>
<dbReference type="InterPro" id="IPR022272">
    <property type="entry name" value="Lipocalin_CS"/>
</dbReference>
<dbReference type="InterPro" id="IPR022271">
    <property type="entry name" value="Lipocalin_ApoD"/>
</dbReference>
<evidence type="ECO:0000256" key="10">
    <source>
        <dbReference type="ARBA" id="ARBA00057024"/>
    </source>
</evidence>
<dbReference type="InterPro" id="IPR047202">
    <property type="entry name" value="Lipocalin_Blc-like_dom"/>
</dbReference>
<evidence type="ECO:0000256" key="13">
    <source>
        <dbReference type="PIRSR" id="PIRSR036893-52"/>
    </source>
</evidence>
<evidence type="ECO:0000256" key="2">
    <source>
        <dbReference type="ARBA" id="ARBA00006889"/>
    </source>
</evidence>
<gene>
    <name evidence="15" type="ORF">SAMN05660964_03269</name>
</gene>
<dbReference type="GO" id="GO:0008289">
    <property type="term" value="F:lipid binding"/>
    <property type="evidence" value="ECO:0007669"/>
    <property type="project" value="UniProtKB-UniRule"/>
</dbReference>
<evidence type="ECO:0000256" key="6">
    <source>
        <dbReference type="ARBA" id="ARBA00023136"/>
    </source>
</evidence>
<feature type="lipid moiety-binding region" description="N-palmitoyl cysteine" evidence="13">
    <location>
        <position position="20"/>
    </location>
</feature>
<dbReference type="Gene3D" id="2.40.128.20">
    <property type="match status" value="1"/>
</dbReference>
<dbReference type="InterPro" id="IPR012674">
    <property type="entry name" value="Calycin"/>
</dbReference>
<dbReference type="PANTHER" id="PTHR10612">
    <property type="entry name" value="APOLIPOPROTEIN D"/>
    <property type="match status" value="1"/>
</dbReference>
<dbReference type="Pfam" id="PF08212">
    <property type="entry name" value="Lipocalin_2"/>
    <property type="match status" value="1"/>
</dbReference>
<keyword evidence="6 12" id="KW-0472">Membrane</keyword>